<dbReference type="Proteomes" id="UP001370100">
    <property type="component" value="Unassembled WGS sequence"/>
</dbReference>
<organism evidence="1 2">
    <name type="scientific">Actinomycetospora aeridis</name>
    <dbReference type="NCBI Taxonomy" id="3129231"/>
    <lineage>
        <taxon>Bacteria</taxon>
        <taxon>Bacillati</taxon>
        <taxon>Actinomycetota</taxon>
        <taxon>Actinomycetes</taxon>
        <taxon>Pseudonocardiales</taxon>
        <taxon>Pseudonocardiaceae</taxon>
        <taxon>Actinomycetospora</taxon>
    </lineage>
</organism>
<sequence>MTGRALQWGYEDGLRAEFGFPATTEEQRARARLFVAEAVPRTGGTVNDLMEALAMLGLVDEQGRPT</sequence>
<comment type="caution">
    <text evidence="1">The sequence shown here is derived from an EMBL/GenBank/DDBJ whole genome shotgun (WGS) entry which is preliminary data.</text>
</comment>
<dbReference type="RefSeq" id="WP_337712610.1">
    <property type="nucleotide sequence ID" value="NZ_JBBEGL010000002.1"/>
</dbReference>
<evidence type="ECO:0000313" key="2">
    <source>
        <dbReference type="Proteomes" id="UP001370100"/>
    </source>
</evidence>
<keyword evidence="2" id="KW-1185">Reference proteome</keyword>
<proteinExistence type="predicted"/>
<reference evidence="1 2" key="1">
    <citation type="submission" date="2024-03" db="EMBL/GenBank/DDBJ databases">
        <title>Actinomycetospora sp. OC33-EN06, a novel actinomycete isolated from wild orchid (Aerides multiflora).</title>
        <authorList>
            <person name="Suriyachadkun C."/>
        </authorList>
    </citation>
    <scope>NUCLEOTIDE SEQUENCE [LARGE SCALE GENOMIC DNA]</scope>
    <source>
        <strain evidence="1 2">OC33-EN06</strain>
    </source>
</reference>
<name>A0ABU8N160_9PSEU</name>
<dbReference type="EMBL" id="JBBEGL010000002">
    <property type="protein sequence ID" value="MEJ2886122.1"/>
    <property type="molecule type" value="Genomic_DNA"/>
</dbReference>
<protein>
    <submittedName>
        <fullName evidence="1">Uncharacterized protein</fullName>
    </submittedName>
</protein>
<evidence type="ECO:0000313" key="1">
    <source>
        <dbReference type="EMBL" id="MEJ2886122.1"/>
    </source>
</evidence>
<gene>
    <name evidence="1" type="ORF">WCD41_06635</name>
</gene>
<accession>A0ABU8N160</accession>